<evidence type="ECO:0000256" key="3">
    <source>
        <dbReference type="ARBA" id="ARBA00022741"/>
    </source>
</evidence>
<dbReference type="InterPro" id="IPR001841">
    <property type="entry name" value="Znf_RING"/>
</dbReference>
<evidence type="ECO:0000256" key="5">
    <source>
        <dbReference type="ARBA" id="ARBA00022801"/>
    </source>
</evidence>
<keyword evidence="8" id="KW-0067">ATP-binding</keyword>
<dbReference type="PANTHER" id="PTHR45626">
    <property type="entry name" value="TRANSCRIPTION TERMINATION FACTOR 2-RELATED"/>
    <property type="match status" value="1"/>
</dbReference>
<dbReference type="InterPro" id="IPR049730">
    <property type="entry name" value="SNF2/RAD54-like_C"/>
</dbReference>
<dbReference type="GO" id="GO:0016787">
    <property type="term" value="F:hydrolase activity"/>
    <property type="evidence" value="ECO:0007669"/>
    <property type="project" value="UniProtKB-KW"/>
</dbReference>
<dbReference type="InterPro" id="IPR014001">
    <property type="entry name" value="Helicase_ATP-bd"/>
</dbReference>
<dbReference type="Gene3D" id="3.40.50.300">
    <property type="entry name" value="P-loop containing nucleotide triphosphate hydrolases"/>
    <property type="match status" value="1"/>
</dbReference>
<dbReference type="Pfam" id="PF00271">
    <property type="entry name" value="Helicase_C"/>
    <property type="match status" value="1"/>
</dbReference>
<dbReference type="GO" id="GO:0005634">
    <property type="term" value="C:nucleus"/>
    <property type="evidence" value="ECO:0007669"/>
    <property type="project" value="TreeGrafter"/>
</dbReference>
<feature type="domain" description="RING-type" evidence="11">
    <location>
        <begin position="810"/>
        <end position="854"/>
    </location>
</feature>
<keyword evidence="15" id="KW-1185">Reference proteome</keyword>
<evidence type="ECO:0000256" key="10">
    <source>
        <dbReference type="SAM" id="MobiDB-lite"/>
    </source>
</evidence>
<dbReference type="InterPro" id="IPR001650">
    <property type="entry name" value="Helicase_C-like"/>
</dbReference>
<feature type="compositionally biased region" description="Low complexity" evidence="10">
    <location>
        <begin position="234"/>
        <end position="247"/>
    </location>
</feature>
<proteinExistence type="inferred from homology"/>
<evidence type="ECO:0000256" key="9">
    <source>
        <dbReference type="PROSITE-ProRule" id="PRU00175"/>
    </source>
</evidence>
<reference evidence="14" key="1">
    <citation type="submission" date="2023-04" db="EMBL/GenBank/DDBJ databases">
        <title>Black Yeasts Isolated from many extreme environments.</title>
        <authorList>
            <person name="Coleine C."/>
            <person name="Stajich J.E."/>
            <person name="Selbmann L."/>
        </authorList>
    </citation>
    <scope>NUCLEOTIDE SEQUENCE</scope>
    <source>
        <strain evidence="14">CCFEE 5312</strain>
    </source>
</reference>
<dbReference type="Gene3D" id="3.40.50.10810">
    <property type="entry name" value="Tandem AAA-ATPase domain"/>
    <property type="match status" value="1"/>
</dbReference>
<keyword evidence="3" id="KW-0547">Nucleotide-binding</keyword>
<sequence>MAAFENDRRKPAPASKPSPKTQRVSANPVGTDVAMETAPNFEKAASEVPTQAATYDQIKALQKRFAEKFRATQPAKLVDDDLSVAASPIPEPEVDDIETRYQSAKAEYNRRKRSNDISIEEEIKIIKLEAEYSAHQRKAEADRQYEQALSDDEGLFVAMSDTSVAPPPIEMSENEGEELVEKTAKRKRGTAKKEGPPAKKAKTAASKKAQKALSTNLFEGGVDNAVKAMRAKAAKAANPKKAPAKTNPKGKKHNGVGITNLASLYGADVFGDTAAVAGLPSQPKFKDYKKGGRDAALKQLMASVPEESTGVAKHDVKFLTKAIQSFTGQGSVSPTTDGSGNFLIKGVRTSLKPYQIMGVGFMRQRENSSVQPKGGLLCDEMGLGKTIMMLANIVNGRPAPGSKLKATLIVAAPALIAQWDQEIRAHCQTRRESKHGIGLVIHHRHGNRVNSNESEDLLASADIVLTTYHEISKSYPKCVPPTQLVTASQKEAYKAELLKNESGLLHRVKFLRVVLDEASAIKNHKSHTSLACRALEAKHHWAISGNGLNPPSPRIVANLFALLSLGTPIQNSLQEFYPYFKFLREPNTGSFKIFKENFATRDPTGKERLNAFLRKFMIRRTHLDKMFNARLLDLPKPHQNTLWLEFNHIERQVYDIVRKRFIARINSMAKDGSMNKKFSGVWAMVLRLRQITSSCLLVFNSCLELLEREDFEKLNQITAADQEGNDDGVELLLHLRHVLRQSKDSQTLEGGISNSVLTDCETVAVGAVDVGQSAEGEVGRKHGLSFRFQKYLDAIKGSSEWEDAKARAVCCGCRQPPENPYVTSCSHIFCLSCLEDLQHLAARRGRDLAKCAECGETYTATRPCEEGFEAMEARPTSTSPTDDPTMRSPSKKKAKEDQIDWLGLKGEVLPSAKTLAVKAQVLEWINDDPDVKIIIYTQWIPMIRILTKVALTEGWDHCCYSGQMSHENRAQALHDFSSLPSKRLLIASLKCGGMGLNITAASRVILIDPWWNSAIEQQAFCRVFRIGQVKETSMLRLVVKNTIDQAIHNLKDSKSQEIDAVMDSSKLQEKLDVRDLMKLFGGEVGDDEEGRPFIFADADDGDERLRVLADSDDEMDGLMATEP</sequence>
<name>A0AAJ0DNC3_9PEZI</name>
<dbReference type="Gene3D" id="3.30.40.10">
    <property type="entry name" value="Zinc/RING finger domain, C3HC4 (zinc finger)"/>
    <property type="match status" value="1"/>
</dbReference>
<evidence type="ECO:0000256" key="8">
    <source>
        <dbReference type="ARBA" id="ARBA00022840"/>
    </source>
</evidence>
<evidence type="ECO:0000259" key="12">
    <source>
        <dbReference type="PROSITE" id="PS51192"/>
    </source>
</evidence>
<evidence type="ECO:0000256" key="7">
    <source>
        <dbReference type="ARBA" id="ARBA00022833"/>
    </source>
</evidence>
<evidence type="ECO:0000256" key="2">
    <source>
        <dbReference type="ARBA" id="ARBA00022723"/>
    </source>
</evidence>
<dbReference type="InterPro" id="IPR013083">
    <property type="entry name" value="Znf_RING/FYVE/PHD"/>
</dbReference>
<dbReference type="PANTHER" id="PTHR45626:SF17">
    <property type="entry name" value="HELICASE-LIKE TRANSCRIPTION FACTOR"/>
    <property type="match status" value="1"/>
</dbReference>
<dbReference type="GO" id="GO:0006281">
    <property type="term" value="P:DNA repair"/>
    <property type="evidence" value="ECO:0007669"/>
    <property type="project" value="TreeGrafter"/>
</dbReference>
<keyword evidence="2" id="KW-0479">Metal-binding</keyword>
<keyword evidence="7" id="KW-0862">Zinc</keyword>
<evidence type="ECO:0000259" key="11">
    <source>
        <dbReference type="PROSITE" id="PS50089"/>
    </source>
</evidence>
<evidence type="ECO:0000256" key="6">
    <source>
        <dbReference type="ARBA" id="ARBA00022806"/>
    </source>
</evidence>
<dbReference type="CDD" id="cd18008">
    <property type="entry name" value="DEXDc_SHPRH-like"/>
    <property type="match status" value="1"/>
</dbReference>
<dbReference type="GO" id="GO:0008094">
    <property type="term" value="F:ATP-dependent activity, acting on DNA"/>
    <property type="evidence" value="ECO:0007669"/>
    <property type="project" value="TreeGrafter"/>
</dbReference>
<evidence type="ECO:0000256" key="1">
    <source>
        <dbReference type="ARBA" id="ARBA00007025"/>
    </source>
</evidence>
<dbReference type="Pfam" id="PF00176">
    <property type="entry name" value="SNF2-rel_dom"/>
    <property type="match status" value="1"/>
</dbReference>
<dbReference type="PROSITE" id="PS51194">
    <property type="entry name" value="HELICASE_CTER"/>
    <property type="match status" value="1"/>
</dbReference>
<dbReference type="SUPFAM" id="SSF57850">
    <property type="entry name" value="RING/U-box"/>
    <property type="match status" value="1"/>
</dbReference>
<evidence type="ECO:0000259" key="13">
    <source>
        <dbReference type="PROSITE" id="PS51194"/>
    </source>
</evidence>
<comment type="similarity">
    <text evidence="1">Belongs to the SNF2/RAD54 helicase family.</text>
</comment>
<dbReference type="SUPFAM" id="SSF52540">
    <property type="entry name" value="P-loop containing nucleoside triphosphate hydrolases"/>
    <property type="match status" value="2"/>
</dbReference>
<evidence type="ECO:0000313" key="15">
    <source>
        <dbReference type="Proteomes" id="UP001271007"/>
    </source>
</evidence>
<feature type="region of interest" description="Disordered" evidence="10">
    <location>
        <begin position="234"/>
        <end position="255"/>
    </location>
</feature>
<gene>
    <name evidence="14" type="ORF">LTR09_005298</name>
</gene>
<protein>
    <submittedName>
        <fullName evidence="14">Uncharacterized protein</fullName>
    </submittedName>
</protein>
<accession>A0AAJ0DNC3</accession>
<dbReference type="AlphaFoldDB" id="A0AAJ0DNC3"/>
<dbReference type="EMBL" id="JAWDJX010000015">
    <property type="protein sequence ID" value="KAK3053554.1"/>
    <property type="molecule type" value="Genomic_DNA"/>
</dbReference>
<feature type="compositionally biased region" description="Basic and acidic residues" evidence="10">
    <location>
        <begin position="1"/>
        <end position="10"/>
    </location>
</feature>
<feature type="domain" description="Helicase ATP-binding" evidence="12">
    <location>
        <begin position="366"/>
        <end position="586"/>
    </location>
</feature>
<organism evidence="14 15">
    <name type="scientific">Extremus antarcticus</name>
    <dbReference type="NCBI Taxonomy" id="702011"/>
    <lineage>
        <taxon>Eukaryota</taxon>
        <taxon>Fungi</taxon>
        <taxon>Dikarya</taxon>
        <taxon>Ascomycota</taxon>
        <taxon>Pezizomycotina</taxon>
        <taxon>Dothideomycetes</taxon>
        <taxon>Dothideomycetidae</taxon>
        <taxon>Mycosphaerellales</taxon>
        <taxon>Extremaceae</taxon>
        <taxon>Extremus</taxon>
    </lineage>
</organism>
<feature type="region of interest" description="Disordered" evidence="10">
    <location>
        <begin position="872"/>
        <end position="894"/>
    </location>
</feature>
<feature type="domain" description="Helicase C-terminal" evidence="13">
    <location>
        <begin position="917"/>
        <end position="1073"/>
    </location>
</feature>
<feature type="region of interest" description="Disordered" evidence="10">
    <location>
        <begin position="1"/>
        <end position="29"/>
    </location>
</feature>
<keyword evidence="6" id="KW-0347">Helicase</keyword>
<evidence type="ECO:0000313" key="14">
    <source>
        <dbReference type="EMBL" id="KAK3053554.1"/>
    </source>
</evidence>
<dbReference type="GO" id="GO:0004386">
    <property type="term" value="F:helicase activity"/>
    <property type="evidence" value="ECO:0007669"/>
    <property type="project" value="UniProtKB-KW"/>
</dbReference>
<keyword evidence="4 9" id="KW-0863">Zinc-finger</keyword>
<feature type="compositionally biased region" description="Low complexity" evidence="10">
    <location>
        <begin position="874"/>
        <end position="888"/>
    </location>
</feature>
<feature type="region of interest" description="Disordered" evidence="10">
    <location>
        <begin position="163"/>
        <end position="206"/>
    </location>
</feature>
<dbReference type="InterPro" id="IPR027417">
    <property type="entry name" value="P-loop_NTPase"/>
</dbReference>
<comment type="caution">
    <text evidence="14">The sequence shown here is derived from an EMBL/GenBank/DDBJ whole genome shotgun (WGS) entry which is preliminary data.</text>
</comment>
<dbReference type="InterPro" id="IPR017907">
    <property type="entry name" value="Znf_RING_CS"/>
</dbReference>
<dbReference type="PROSITE" id="PS51192">
    <property type="entry name" value="HELICASE_ATP_BIND_1"/>
    <property type="match status" value="1"/>
</dbReference>
<dbReference type="CDD" id="cd18793">
    <property type="entry name" value="SF2_C_SNF"/>
    <property type="match status" value="1"/>
</dbReference>
<evidence type="ECO:0000256" key="4">
    <source>
        <dbReference type="ARBA" id="ARBA00022771"/>
    </source>
</evidence>
<dbReference type="GO" id="GO:0005524">
    <property type="term" value="F:ATP binding"/>
    <property type="evidence" value="ECO:0007669"/>
    <property type="project" value="UniProtKB-KW"/>
</dbReference>
<keyword evidence="5" id="KW-0378">Hydrolase</keyword>
<dbReference type="InterPro" id="IPR050628">
    <property type="entry name" value="SNF2_RAD54_helicase_TF"/>
</dbReference>
<dbReference type="InterPro" id="IPR038718">
    <property type="entry name" value="SNF2-like_sf"/>
</dbReference>
<dbReference type="InterPro" id="IPR000330">
    <property type="entry name" value="SNF2_N"/>
</dbReference>
<dbReference type="PROSITE" id="PS00518">
    <property type="entry name" value="ZF_RING_1"/>
    <property type="match status" value="1"/>
</dbReference>
<dbReference type="Proteomes" id="UP001271007">
    <property type="component" value="Unassembled WGS sequence"/>
</dbReference>
<dbReference type="SMART" id="SM00490">
    <property type="entry name" value="HELICc"/>
    <property type="match status" value="1"/>
</dbReference>
<dbReference type="SMART" id="SM00487">
    <property type="entry name" value="DEXDc"/>
    <property type="match status" value="1"/>
</dbReference>
<dbReference type="GO" id="GO:0008270">
    <property type="term" value="F:zinc ion binding"/>
    <property type="evidence" value="ECO:0007669"/>
    <property type="project" value="UniProtKB-KW"/>
</dbReference>
<dbReference type="PROSITE" id="PS50089">
    <property type="entry name" value="ZF_RING_2"/>
    <property type="match status" value="1"/>
</dbReference>